<name>A0A655CD55_SALET</name>
<evidence type="ECO:0000313" key="2">
    <source>
        <dbReference type="Proteomes" id="UP000041314"/>
    </source>
</evidence>
<proteinExistence type="predicted"/>
<reference evidence="1 2" key="1">
    <citation type="submission" date="2015-03" db="EMBL/GenBank/DDBJ databases">
        <authorList>
            <consortium name="Pathogen Informatics"/>
        </authorList>
    </citation>
    <scope>NUCLEOTIDE SEQUENCE [LARGE SCALE GENOMIC DNA]</scope>
    <source>
        <strain evidence="1 2">A1104</strain>
    </source>
</reference>
<evidence type="ECO:0000313" key="1">
    <source>
        <dbReference type="EMBL" id="CNU06223.1"/>
    </source>
</evidence>
<sequence length="122" mass="13991">MCRQQFFHRRNGYLFFQLNGERLAVTAQRADAHAQTINRDHRGSIEDLVGFRLAFPLFAALAVIKLFVDPGDQASRQRYAKVINRQLSAAGQCRNFAFNIKNCGRRRRQFIGDMAIQLPHLG</sequence>
<protein>
    <submittedName>
        <fullName evidence="1">Uncharacterized protein</fullName>
    </submittedName>
</protein>
<accession>A0A655CD55</accession>
<dbReference type="EMBL" id="CQPA01000010">
    <property type="protein sequence ID" value="CNU06223.1"/>
    <property type="molecule type" value="Genomic_DNA"/>
</dbReference>
<dbReference type="Proteomes" id="UP000041314">
    <property type="component" value="Unassembled WGS sequence"/>
</dbReference>
<gene>
    <name evidence="1" type="ORF">ERS008198_01805</name>
</gene>
<organism evidence="1 2">
    <name type="scientific">Salmonella enterica subsp. enterica serovar Bovismorbificans</name>
    <dbReference type="NCBI Taxonomy" id="58097"/>
    <lineage>
        <taxon>Bacteria</taxon>
        <taxon>Pseudomonadati</taxon>
        <taxon>Pseudomonadota</taxon>
        <taxon>Gammaproteobacteria</taxon>
        <taxon>Enterobacterales</taxon>
        <taxon>Enterobacteriaceae</taxon>
        <taxon>Salmonella</taxon>
    </lineage>
</organism>
<dbReference type="AlphaFoldDB" id="A0A655CD55"/>